<comment type="caution">
    <text evidence="3">The sequence shown here is derived from an EMBL/GenBank/DDBJ whole genome shotgun (WGS) entry which is preliminary data.</text>
</comment>
<accession>A0ABV2GCZ0</accession>
<dbReference type="RefSeq" id="WP_354197951.1">
    <property type="nucleotide sequence ID" value="NZ_JBEPLW010000017.1"/>
</dbReference>
<dbReference type="InterPro" id="IPR014710">
    <property type="entry name" value="RmlC-like_jellyroll"/>
</dbReference>
<keyword evidence="4" id="KW-1185">Reference proteome</keyword>
<evidence type="ECO:0000313" key="4">
    <source>
        <dbReference type="Proteomes" id="UP001549099"/>
    </source>
</evidence>
<dbReference type="SUPFAM" id="SSF51182">
    <property type="entry name" value="RmlC-like cupins"/>
    <property type="match status" value="1"/>
</dbReference>
<dbReference type="Gene3D" id="2.60.120.10">
    <property type="entry name" value="Jelly Rolls"/>
    <property type="match status" value="1"/>
</dbReference>
<dbReference type="Proteomes" id="UP001549099">
    <property type="component" value="Unassembled WGS sequence"/>
</dbReference>
<feature type="domain" description="Cupin type-2" evidence="2">
    <location>
        <begin position="41"/>
        <end position="111"/>
    </location>
</feature>
<sequence length="112" mass="12603">MIRKTPEFSVIHNVHGGKGSMEIARILTDEDRAGALRLFARVTVHPHSTIAYHLHEEDSEIYYLLEGKGIFIDNGEKRSPVEAGDFCMIRQGEGHGIENPYDEPIELLAVVF</sequence>
<evidence type="ECO:0000259" key="2">
    <source>
        <dbReference type="Pfam" id="PF07883"/>
    </source>
</evidence>
<dbReference type="InterPro" id="IPR011051">
    <property type="entry name" value="RmlC_Cupin_sf"/>
</dbReference>
<dbReference type="EMBL" id="JBEPLW010000017">
    <property type="protein sequence ID" value="MET3576156.1"/>
    <property type="molecule type" value="Genomic_DNA"/>
</dbReference>
<keyword evidence="1" id="KW-0479">Metal-binding</keyword>
<reference evidence="3 4" key="1">
    <citation type="submission" date="2024-06" db="EMBL/GenBank/DDBJ databases">
        <title>Genomic Encyclopedia of Type Strains, Phase IV (KMG-IV): sequencing the most valuable type-strain genomes for metagenomic binning, comparative biology and taxonomic classification.</title>
        <authorList>
            <person name="Goeker M."/>
        </authorList>
    </citation>
    <scope>NUCLEOTIDE SEQUENCE [LARGE SCALE GENOMIC DNA]</scope>
    <source>
        <strain evidence="3 4">DSM 26128</strain>
    </source>
</reference>
<proteinExistence type="predicted"/>
<name>A0ABV2GCZ0_9BACL</name>
<dbReference type="CDD" id="cd02221">
    <property type="entry name" value="cupin_TM1287-like"/>
    <property type="match status" value="1"/>
</dbReference>
<gene>
    <name evidence="3" type="ORF">ABID49_002071</name>
</gene>
<evidence type="ECO:0000313" key="3">
    <source>
        <dbReference type="EMBL" id="MET3576156.1"/>
    </source>
</evidence>
<dbReference type="Pfam" id="PF07883">
    <property type="entry name" value="Cupin_2"/>
    <property type="match status" value="1"/>
</dbReference>
<dbReference type="InterPro" id="IPR013096">
    <property type="entry name" value="Cupin_2"/>
</dbReference>
<protein>
    <submittedName>
        <fullName evidence="3">Mannose-6-phosphate isomerase-like protein (Cupin superfamily)</fullName>
    </submittedName>
</protein>
<dbReference type="PANTHER" id="PTHR35848">
    <property type="entry name" value="OXALATE-BINDING PROTEIN"/>
    <property type="match status" value="1"/>
</dbReference>
<evidence type="ECO:0000256" key="1">
    <source>
        <dbReference type="ARBA" id="ARBA00022723"/>
    </source>
</evidence>
<organism evidence="3 4">
    <name type="scientific">Bhargavaea ullalensis</name>
    <dbReference type="NCBI Taxonomy" id="1265685"/>
    <lineage>
        <taxon>Bacteria</taxon>
        <taxon>Bacillati</taxon>
        <taxon>Bacillota</taxon>
        <taxon>Bacilli</taxon>
        <taxon>Bacillales</taxon>
        <taxon>Caryophanaceae</taxon>
        <taxon>Bhargavaea</taxon>
    </lineage>
</organism>
<dbReference type="InterPro" id="IPR051610">
    <property type="entry name" value="GPI/OXD"/>
</dbReference>
<dbReference type="PANTHER" id="PTHR35848:SF6">
    <property type="entry name" value="CUPIN TYPE-2 DOMAIN-CONTAINING PROTEIN"/>
    <property type="match status" value="1"/>
</dbReference>